<accession>A0A1P8UUS0</accession>
<organism evidence="1 2">
    <name type="scientific">Salipiger abyssi</name>
    <dbReference type="NCBI Taxonomy" id="1250539"/>
    <lineage>
        <taxon>Bacteria</taxon>
        <taxon>Pseudomonadati</taxon>
        <taxon>Pseudomonadota</taxon>
        <taxon>Alphaproteobacteria</taxon>
        <taxon>Rhodobacterales</taxon>
        <taxon>Roseobacteraceae</taxon>
        <taxon>Salipiger</taxon>
    </lineage>
</organism>
<dbReference type="Pfam" id="PF06199">
    <property type="entry name" value="Phage_tail_2"/>
    <property type="match status" value="1"/>
</dbReference>
<dbReference type="InterPro" id="IPR011855">
    <property type="entry name" value="Phgtail_TP901_1"/>
</dbReference>
<name>A0A1P8UUS0_9RHOB</name>
<gene>
    <name evidence="1" type="ORF">Ga0080574_TMP2807</name>
</gene>
<reference evidence="1 2" key="1">
    <citation type="submission" date="2016-04" db="EMBL/GenBank/DDBJ databases">
        <title>Deep-sea bacteria in the southern Pacific.</title>
        <authorList>
            <person name="Tang K."/>
        </authorList>
    </citation>
    <scope>NUCLEOTIDE SEQUENCE [LARGE SCALE GENOMIC DNA]</scope>
    <source>
        <strain evidence="1 2">JLT2014</strain>
    </source>
</reference>
<dbReference type="Proteomes" id="UP000187059">
    <property type="component" value="Chromosome"/>
</dbReference>
<keyword evidence="2" id="KW-1185">Reference proteome</keyword>
<evidence type="ECO:0000313" key="1">
    <source>
        <dbReference type="EMBL" id="APZ53141.1"/>
    </source>
</evidence>
<dbReference type="EMBL" id="CP015093">
    <property type="protein sequence ID" value="APZ53141.1"/>
    <property type="molecule type" value="Genomic_DNA"/>
</dbReference>
<dbReference type="STRING" id="1250539.Ga0080574_TMP2807"/>
<evidence type="ECO:0000313" key="2">
    <source>
        <dbReference type="Proteomes" id="UP000187059"/>
    </source>
</evidence>
<protein>
    <submittedName>
        <fullName evidence="1">Phage tail tube protein</fullName>
    </submittedName>
</protein>
<proteinExistence type="predicted"/>
<dbReference type="KEGG" id="paby:Ga0080574_TMP2807"/>
<sequence>MGKVGLSAYSHQLFHINWSYPMAKATTAKYEQMILEVEWTDGSDTYTNVCGLVDVTINRTSNIDTSEIPDCTDESKPLSIERQVRSQEVTVSASGVWALSSHQNMLAWWRAGTTLNVRLRNAKVESDGATDDIYAESGPAILVSLNNGRTKGQKVSAEVEIQFDGVPATALVV</sequence>
<dbReference type="AlphaFoldDB" id="A0A1P8UUS0"/>